<dbReference type="InterPro" id="IPR019734">
    <property type="entry name" value="TPR_rpt"/>
</dbReference>
<feature type="compositionally biased region" description="Basic and acidic residues" evidence="4">
    <location>
        <begin position="1096"/>
        <end position="1109"/>
    </location>
</feature>
<dbReference type="InterPro" id="IPR000156">
    <property type="entry name" value="Ran_bind_dom"/>
</dbReference>
<dbReference type="Pfam" id="PF00638">
    <property type="entry name" value="Ran_BP1"/>
    <property type="match status" value="1"/>
</dbReference>
<evidence type="ECO:0000256" key="4">
    <source>
        <dbReference type="SAM" id="MobiDB-lite"/>
    </source>
</evidence>
<reference evidence="6" key="2">
    <citation type="submission" date="2025-08" db="UniProtKB">
        <authorList>
            <consortium name="Ensembl"/>
        </authorList>
    </citation>
    <scope>IDENTIFICATION</scope>
    <source>
        <strain evidence="6">broiler</strain>
    </source>
</reference>
<organism evidence="6 7">
    <name type="scientific">Gallus gallus</name>
    <name type="common">Chicken</name>
    <dbReference type="NCBI Taxonomy" id="9031"/>
    <lineage>
        <taxon>Eukaryota</taxon>
        <taxon>Metazoa</taxon>
        <taxon>Chordata</taxon>
        <taxon>Craniata</taxon>
        <taxon>Vertebrata</taxon>
        <taxon>Euteleostomi</taxon>
        <taxon>Archelosauria</taxon>
        <taxon>Archosauria</taxon>
        <taxon>Dinosauria</taxon>
        <taxon>Saurischia</taxon>
        <taxon>Theropoda</taxon>
        <taxon>Coelurosauria</taxon>
        <taxon>Aves</taxon>
        <taxon>Neognathae</taxon>
        <taxon>Galloanserae</taxon>
        <taxon>Galliformes</taxon>
        <taxon>Phasianidae</taxon>
        <taxon>Phasianinae</taxon>
        <taxon>Gallus</taxon>
    </lineage>
</organism>
<dbReference type="SMART" id="SM00160">
    <property type="entry name" value="RanBD"/>
    <property type="match status" value="1"/>
</dbReference>
<dbReference type="Gene3D" id="1.25.40.10">
    <property type="entry name" value="Tetratricopeptide repeat domain"/>
    <property type="match status" value="1"/>
</dbReference>
<feature type="domain" description="RanBD1" evidence="5">
    <location>
        <begin position="848"/>
        <end position="982"/>
    </location>
</feature>
<dbReference type="InterPro" id="IPR045255">
    <property type="entry name" value="RanBP1-like"/>
</dbReference>
<feature type="region of interest" description="Disordered" evidence="4">
    <location>
        <begin position="1082"/>
        <end position="1129"/>
    </location>
</feature>
<gene>
    <name evidence="6" type="primary">LOC112533198</name>
</gene>
<dbReference type="PROSITE" id="PS50005">
    <property type="entry name" value="TPR"/>
    <property type="match status" value="1"/>
</dbReference>
<feature type="repeat" description="TPR" evidence="2">
    <location>
        <begin position="61"/>
        <end position="94"/>
    </location>
</feature>
<dbReference type="SUPFAM" id="SSF48452">
    <property type="entry name" value="TPR-like"/>
    <property type="match status" value="1"/>
</dbReference>
<keyword evidence="2" id="KW-0802">TPR repeat</keyword>
<reference evidence="6" key="1">
    <citation type="submission" date="2020-11" db="EMBL/GenBank/DDBJ databases">
        <title>Gallus gallus (Chicken) genome, bGalGal1, GRCg7b, maternal haplotype autosomes + Z &amp; W.</title>
        <authorList>
            <person name="Warren W."/>
            <person name="Formenti G."/>
            <person name="Fedrigo O."/>
            <person name="Haase B."/>
            <person name="Mountcastle J."/>
            <person name="Balacco J."/>
            <person name="Tracey A."/>
            <person name="Schneider V."/>
            <person name="Okimoto R."/>
            <person name="Cheng H."/>
            <person name="Hawken R."/>
            <person name="Howe K."/>
            <person name="Jarvis E.D."/>
        </authorList>
    </citation>
    <scope>NUCLEOTIDE SEQUENCE [LARGE SCALE GENOMIC DNA]</scope>
    <source>
        <strain evidence="6">Broiler</strain>
    </source>
</reference>
<dbReference type="AlphaFoldDB" id="A0A8V0ZFP6"/>
<accession>A0A8V0ZFP6</accession>
<evidence type="ECO:0000313" key="7">
    <source>
        <dbReference type="Proteomes" id="UP000000539"/>
    </source>
</evidence>
<feature type="coiled-coil region" evidence="3">
    <location>
        <begin position="689"/>
        <end position="723"/>
    </location>
</feature>
<reference evidence="6" key="3">
    <citation type="submission" date="2025-09" db="UniProtKB">
        <authorList>
            <consortium name="Ensembl"/>
        </authorList>
    </citation>
    <scope>IDENTIFICATION</scope>
    <source>
        <strain evidence="6">broiler</strain>
    </source>
</reference>
<dbReference type="OrthoDB" id="2357150at2759"/>
<dbReference type="Gene3D" id="2.30.29.30">
    <property type="entry name" value="Pleckstrin-homology domain (PH domain)/Phosphotyrosine-binding domain (PTB)"/>
    <property type="match status" value="1"/>
</dbReference>
<keyword evidence="1" id="KW-0597">Phosphoprotein</keyword>
<dbReference type="Ensembl" id="ENSGALT00010053301.1">
    <property type="protein sequence ID" value="ENSGALP00010032124.1"/>
    <property type="gene ID" value="ENSGALG00010021914.1"/>
</dbReference>
<protein>
    <recommendedName>
        <fullName evidence="5">RanBD1 domain-containing protein</fullName>
    </recommendedName>
</protein>
<keyword evidence="3" id="KW-0175">Coiled coil</keyword>
<evidence type="ECO:0000259" key="5">
    <source>
        <dbReference type="PROSITE" id="PS50196"/>
    </source>
</evidence>
<evidence type="ECO:0000256" key="2">
    <source>
        <dbReference type="PROSITE-ProRule" id="PRU00339"/>
    </source>
</evidence>
<dbReference type="Proteomes" id="UP000000539">
    <property type="component" value="Chromosome 10"/>
</dbReference>
<evidence type="ECO:0000313" key="6">
    <source>
        <dbReference type="Ensembl" id="ENSGALP00010032124.1"/>
    </source>
</evidence>
<dbReference type="SMART" id="SM00028">
    <property type="entry name" value="TPR"/>
    <property type="match status" value="1"/>
</dbReference>
<dbReference type="PANTHER" id="PTHR23138:SF87">
    <property type="entry name" value="E3 SUMO-PROTEIN LIGASE RANBP2"/>
    <property type="match status" value="1"/>
</dbReference>
<sequence length="1224" mass="137294">MLRRTKAEVERYVASVQAAASSPRERSLKGFFFAKLYFGIKEYELAQRHLSIYLHVRERDPKAHRFLGQIYEAQDNVEKACGCYKRSVELNPMQKDLVLKIAELLSNHNITDERAKYWVEKAARLFPGNPAAYRLKEQLLERKGEAGWNQLLDMIRTELCAKPDDLYLNIRLVALYRSNNKLRDAVLHCQEVEKKIPVDSSLEWCSCVIRTFEIPKPKSKLVKGDGTGQDLLEMLACDRKSQSGHMLLNLSHSKEDFLKNIVENFANKSGLFTLFESLFGSGASKERSFLSTDDIGDVSTQAPVQEELSEYDIGAVRMHSGSLQHLVWLGLQWNSMSVLFPLRKLLERLFHLPQETSKLETDAPDSICLLDLEVFLLGMVFTGNLELQEKLNTRCGTHQPPFLPLLLCKQYCTEKQRSWWDAVCTLMQKKTIPDSVTKLRLLVQHGLSTLRALEKHGLQPALIIHWARSLQKTGISLNSFCDQKQYIGRSVYYWKKTLLSLKTIKKHKSIPKPTDPLFKHFRSVDIQVAAYEEEAHIAFATLDAVEGKTDDALLAFEAIKNVVSYWNLAILCQRKAKEIENDAMLPEQREEHKTYLLKRKHYLMKVIDESSCDPSVANKLPVSVKTVTEMLNAVIQELGENEEEESLASRNISQAAGLEVKYSTPSPKRLSFSPANNYKFSPETLPQWAEDQKSLLQMLSQQVEALKNEIQEMKRNRSGVSISSHGWPGESYGTDTVSAGYERAQNLHEVPVTVATSGPSVDYSQSPAYNSHQVLRTAATNVTSTKVRTNVSAQAVPADLLKTTGFDSGKDKHLHLRILQMLKLSLQRKDATSAWVPPAKLKFGAPSESDSKGSSMSTAFTTVAESFKQTWDEAKQAHQKGTVIMPHVSHTPAAGVMSEEASSCRGSCKTGRQVVKLHANHRTAADRNMRPAKGSDRAWVWTACNFADRGRKVELLAVRFKRQDVAGSFKQTCDEAKQAHETGTLITPRVSRTNTARASPCGKDAVAGLEGTGRVAADLSRGDAASDAAAEASELWSTSETPRKPVVSPAKFVFQCESIKSVFGSEKTFPFGNTSAPSSLFGFGFHPPRKSTASQKAEEEKPGAAEPRKSCGAPQKPLESKASQLAPAPQSHINWRENVLLLGKINRLRRRLEEQLCRSLLHLSVALVVTWRMLIQQALRKKLKLKERKYESSLYVNLGNKVAVLFLDYFHLVRNKISIRLKTT</sequence>
<keyword evidence="7" id="KW-1185">Reference proteome</keyword>
<proteinExistence type="predicted"/>
<dbReference type="SUPFAM" id="SSF50729">
    <property type="entry name" value="PH domain-like"/>
    <property type="match status" value="1"/>
</dbReference>
<dbReference type="FunFam" id="1.25.40.10:FF:000114">
    <property type="entry name" value="E3 SUMO-protein ligase RanBP2 isoform X1"/>
    <property type="match status" value="1"/>
</dbReference>
<evidence type="ECO:0000256" key="1">
    <source>
        <dbReference type="ARBA" id="ARBA00022553"/>
    </source>
</evidence>
<name>A0A8V0ZFP6_CHICK</name>
<dbReference type="InterPro" id="IPR011993">
    <property type="entry name" value="PH-like_dom_sf"/>
</dbReference>
<evidence type="ECO:0000256" key="3">
    <source>
        <dbReference type="SAM" id="Coils"/>
    </source>
</evidence>
<dbReference type="PANTHER" id="PTHR23138">
    <property type="entry name" value="RAN BINDING PROTEIN"/>
    <property type="match status" value="1"/>
</dbReference>
<dbReference type="GeneTree" id="ENSGT00940000154389"/>
<dbReference type="InterPro" id="IPR011990">
    <property type="entry name" value="TPR-like_helical_dom_sf"/>
</dbReference>
<dbReference type="PROSITE" id="PS50196">
    <property type="entry name" value="RANBD1"/>
    <property type="match status" value="1"/>
</dbReference>